<evidence type="ECO:0000256" key="1">
    <source>
        <dbReference type="SAM" id="Phobius"/>
    </source>
</evidence>
<sequence>MDCKNSLSAFLAEYFPAFIGAFFLACFSLSAAISLASSTFFRSDPERARYSFLVAVFLGLLLAFGHFVMIRGRVWGVWAIAAFYVVCFLVVLPTYSYRPHMAAYVIGLLFPLLGLLLLNSKRHREMRARLLVIRHLRQAVIAKHRSR</sequence>
<feature type="transmembrane region" description="Helical" evidence="1">
    <location>
        <begin position="75"/>
        <end position="95"/>
    </location>
</feature>
<evidence type="ECO:0000313" key="2">
    <source>
        <dbReference type="EMBL" id="SDV06274.1"/>
    </source>
</evidence>
<feature type="transmembrane region" description="Helical" evidence="1">
    <location>
        <begin position="12"/>
        <end position="36"/>
    </location>
</feature>
<protein>
    <recommendedName>
        <fullName evidence="4">Lipoprotein</fullName>
    </recommendedName>
</protein>
<keyword evidence="1" id="KW-0812">Transmembrane</keyword>
<name>A0A1H2NLN0_9PSED</name>
<organism evidence="2 3">
    <name type="scientific">Pseudomonas mucidolens</name>
    <dbReference type="NCBI Taxonomy" id="46679"/>
    <lineage>
        <taxon>Bacteria</taxon>
        <taxon>Pseudomonadati</taxon>
        <taxon>Pseudomonadota</taxon>
        <taxon>Gammaproteobacteria</taxon>
        <taxon>Pseudomonadales</taxon>
        <taxon>Pseudomonadaceae</taxon>
        <taxon>Pseudomonas</taxon>
    </lineage>
</organism>
<dbReference type="STRING" id="46679.SAMN05216202_4066"/>
<dbReference type="EMBL" id="LT629802">
    <property type="protein sequence ID" value="SDV06274.1"/>
    <property type="molecule type" value="Genomic_DNA"/>
</dbReference>
<dbReference type="Proteomes" id="UP000198600">
    <property type="component" value="Chromosome I"/>
</dbReference>
<evidence type="ECO:0008006" key="4">
    <source>
        <dbReference type="Google" id="ProtNLM"/>
    </source>
</evidence>
<feature type="transmembrane region" description="Helical" evidence="1">
    <location>
        <begin position="48"/>
        <end position="68"/>
    </location>
</feature>
<reference evidence="3" key="1">
    <citation type="submission" date="2016-10" db="EMBL/GenBank/DDBJ databases">
        <authorList>
            <person name="Varghese N."/>
            <person name="Submissions S."/>
        </authorList>
    </citation>
    <scope>NUCLEOTIDE SEQUENCE [LARGE SCALE GENOMIC DNA]</scope>
    <source>
        <strain evidence="3">LMG 2223</strain>
    </source>
</reference>
<evidence type="ECO:0000313" key="3">
    <source>
        <dbReference type="Proteomes" id="UP000198600"/>
    </source>
</evidence>
<dbReference type="AlphaFoldDB" id="A0A1H2NLN0"/>
<accession>A0A1H2NLN0</accession>
<keyword evidence="3" id="KW-1185">Reference proteome</keyword>
<dbReference type="OrthoDB" id="7032452at2"/>
<keyword evidence="1" id="KW-1133">Transmembrane helix</keyword>
<dbReference type="PROSITE" id="PS51257">
    <property type="entry name" value="PROKAR_LIPOPROTEIN"/>
    <property type="match status" value="1"/>
</dbReference>
<keyword evidence="1" id="KW-0472">Membrane</keyword>
<proteinExistence type="predicted"/>
<gene>
    <name evidence="2" type="ORF">SAMN05216202_4066</name>
</gene>
<feature type="transmembrane region" description="Helical" evidence="1">
    <location>
        <begin position="101"/>
        <end position="119"/>
    </location>
</feature>